<reference evidence="2 3" key="1">
    <citation type="journal article" date="2019" name="Commun. Biol.">
        <title>The bagworm genome reveals a unique fibroin gene that provides high tensile strength.</title>
        <authorList>
            <person name="Kono N."/>
            <person name="Nakamura H."/>
            <person name="Ohtoshi R."/>
            <person name="Tomita M."/>
            <person name="Numata K."/>
            <person name="Arakawa K."/>
        </authorList>
    </citation>
    <scope>NUCLEOTIDE SEQUENCE [LARGE SCALE GENOMIC DNA]</scope>
</reference>
<organism evidence="2 3">
    <name type="scientific">Eumeta variegata</name>
    <name type="common">Bagworm moth</name>
    <name type="synonym">Eumeta japonica</name>
    <dbReference type="NCBI Taxonomy" id="151549"/>
    <lineage>
        <taxon>Eukaryota</taxon>
        <taxon>Metazoa</taxon>
        <taxon>Ecdysozoa</taxon>
        <taxon>Arthropoda</taxon>
        <taxon>Hexapoda</taxon>
        <taxon>Insecta</taxon>
        <taxon>Pterygota</taxon>
        <taxon>Neoptera</taxon>
        <taxon>Endopterygota</taxon>
        <taxon>Lepidoptera</taxon>
        <taxon>Glossata</taxon>
        <taxon>Ditrysia</taxon>
        <taxon>Tineoidea</taxon>
        <taxon>Psychidae</taxon>
        <taxon>Oiketicinae</taxon>
        <taxon>Eumeta</taxon>
    </lineage>
</organism>
<proteinExistence type="predicted"/>
<protein>
    <submittedName>
        <fullName evidence="2">Uncharacterized protein</fullName>
    </submittedName>
</protein>
<feature type="region of interest" description="Disordered" evidence="1">
    <location>
        <begin position="46"/>
        <end position="67"/>
    </location>
</feature>
<evidence type="ECO:0000313" key="2">
    <source>
        <dbReference type="EMBL" id="GBP71137.1"/>
    </source>
</evidence>
<accession>A0A4C1Y9C9</accession>
<evidence type="ECO:0000313" key="3">
    <source>
        <dbReference type="Proteomes" id="UP000299102"/>
    </source>
</evidence>
<gene>
    <name evidence="2" type="ORF">EVAR_37232_1</name>
</gene>
<feature type="region of interest" description="Disordered" evidence="1">
    <location>
        <begin position="1"/>
        <end position="27"/>
    </location>
</feature>
<feature type="compositionally biased region" description="Polar residues" evidence="1">
    <location>
        <begin position="1"/>
        <end position="18"/>
    </location>
</feature>
<comment type="caution">
    <text evidence="2">The sequence shown here is derived from an EMBL/GenBank/DDBJ whole genome shotgun (WGS) entry which is preliminary data.</text>
</comment>
<evidence type="ECO:0000256" key="1">
    <source>
        <dbReference type="SAM" id="MobiDB-lite"/>
    </source>
</evidence>
<keyword evidence="3" id="KW-1185">Reference proteome</keyword>
<dbReference type="PROSITE" id="PS51257">
    <property type="entry name" value="PROKAR_LIPOPROTEIN"/>
    <property type="match status" value="1"/>
</dbReference>
<dbReference type="AlphaFoldDB" id="A0A4C1Y9C9"/>
<name>A0A4C1Y9C9_EUMVA</name>
<dbReference type="EMBL" id="BGZK01001098">
    <property type="protein sequence ID" value="GBP71137.1"/>
    <property type="molecule type" value="Genomic_DNA"/>
</dbReference>
<sequence length="104" mass="11072">MPRVSSTTSPSAGTQHVGSSCGRRGTIGTEVGYFEKSKLTETTDDLKRITPSFGGPNAVGIGSSPTETMPKLVEQSIEAIRPTAFIVSDVMREGVREGNHFKSE</sequence>
<dbReference type="Proteomes" id="UP000299102">
    <property type="component" value="Unassembled WGS sequence"/>
</dbReference>